<organism evidence="4 5">
    <name type="scientific">Leuconostoc pseudomesenteroides</name>
    <dbReference type="NCBI Taxonomy" id="33968"/>
    <lineage>
        <taxon>Bacteria</taxon>
        <taxon>Bacillati</taxon>
        <taxon>Bacillota</taxon>
        <taxon>Bacilli</taxon>
        <taxon>Lactobacillales</taxon>
        <taxon>Lactobacillaceae</taxon>
        <taxon>Leuconostoc</taxon>
    </lineage>
</organism>
<dbReference type="GeneID" id="64345731"/>
<dbReference type="EMBL" id="CP042383">
    <property type="protein sequence ID" value="QEA41384.1"/>
    <property type="molecule type" value="Genomic_DNA"/>
</dbReference>
<reference evidence="4 5" key="1">
    <citation type="submission" date="2019-06" db="EMBL/GenBank/DDBJ databases">
        <title>Genome analyses of bacteria isolated from kimchi.</title>
        <authorList>
            <person name="Lee S."/>
            <person name="Ahn S."/>
            <person name="Roh S."/>
        </authorList>
    </citation>
    <scope>NUCLEOTIDE SEQUENCE [LARGE SCALE GENOMIC DNA]</scope>
    <source>
        <strain evidence="4 5">CBA3630</strain>
    </source>
</reference>
<feature type="compositionally biased region" description="Polar residues" evidence="1">
    <location>
        <begin position="64"/>
        <end position="86"/>
    </location>
</feature>
<feature type="transmembrane region" description="Helical" evidence="2">
    <location>
        <begin position="7"/>
        <end position="27"/>
    </location>
</feature>
<dbReference type="KEGG" id="lpse:FGL85_02025"/>
<keyword evidence="2" id="KW-1133">Transmembrane helix</keyword>
<keyword evidence="2" id="KW-0812">Transmembrane</keyword>
<evidence type="ECO:0000256" key="2">
    <source>
        <dbReference type="SAM" id="Phobius"/>
    </source>
</evidence>
<evidence type="ECO:0000256" key="1">
    <source>
        <dbReference type="SAM" id="MobiDB-lite"/>
    </source>
</evidence>
<evidence type="ECO:0000313" key="6">
    <source>
        <dbReference type="Proteomes" id="UP001529201"/>
    </source>
</evidence>
<gene>
    <name evidence="4" type="ORF">FGL85_02025</name>
    <name evidence="3" type="ORF">P1N92_08990</name>
</gene>
<evidence type="ECO:0000313" key="3">
    <source>
        <dbReference type="EMBL" id="MDG9734238.1"/>
    </source>
</evidence>
<name>A0A5B8SZ90_LEUPS</name>
<reference evidence="3 6" key="2">
    <citation type="submission" date="2023-02" db="EMBL/GenBank/DDBJ databases">
        <title>Antimicrobial susceptibility testing and tentative epidemiological cut-off values for Lactobacillaceae family species intended for ingestion.</title>
        <authorList>
            <person name="Noehr-Meldgaard K."/>
            <person name="Struve C."/>
            <person name="Ingmer H."/>
            <person name="Koza A."/>
            <person name="Al-Nakeeb K."/>
            <person name="Agersoe Y."/>
        </authorList>
    </citation>
    <scope>NUCLEOTIDE SEQUENCE [LARGE SCALE GENOMIC DNA]</scope>
    <source>
        <strain evidence="3 6">DSM 20193</strain>
    </source>
</reference>
<dbReference type="Proteomes" id="UP001529201">
    <property type="component" value="Unassembled WGS sequence"/>
</dbReference>
<accession>A0A5B8SZ90</accession>
<protein>
    <submittedName>
        <fullName evidence="4">Uncharacterized protein</fullName>
    </submittedName>
</protein>
<dbReference type="RefSeq" id="WP_010292579.1">
    <property type="nucleotide sequence ID" value="NZ_CP042383.1"/>
</dbReference>
<keyword evidence="2" id="KW-0472">Membrane</keyword>
<proteinExistence type="predicted"/>
<dbReference type="AlphaFoldDB" id="A0A5B8SZ90"/>
<dbReference type="Proteomes" id="UP000321296">
    <property type="component" value="Chromosome"/>
</dbReference>
<evidence type="ECO:0000313" key="4">
    <source>
        <dbReference type="EMBL" id="QEA41384.1"/>
    </source>
</evidence>
<feature type="region of interest" description="Disordered" evidence="1">
    <location>
        <begin position="38"/>
        <end position="86"/>
    </location>
</feature>
<dbReference type="EMBL" id="JARGDN010000015">
    <property type="protein sequence ID" value="MDG9734238.1"/>
    <property type="molecule type" value="Genomic_DNA"/>
</dbReference>
<evidence type="ECO:0000313" key="5">
    <source>
        <dbReference type="Proteomes" id="UP000321296"/>
    </source>
</evidence>
<keyword evidence="6" id="KW-1185">Reference proteome</keyword>
<sequence>MKNYKKRYIIIAGLIIGILIFMALKSWQDTISSQKMDQEMSQKVSRENAAIPGPKGTKRPKNVPETSGKSFAASTSVTASELGNDASRNASPVYLMQEDGVWIFRNFETGKNHVLTKEEIQKYVTDQ</sequence>